<dbReference type="GO" id="GO:1904071">
    <property type="term" value="P:presynaptic active zone assembly"/>
    <property type="evidence" value="ECO:0007669"/>
    <property type="project" value="TreeGrafter"/>
</dbReference>
<dbReference type="GO" id="GO:0035418">
    <property type="term" value="P:protein localization to synapse"/>
    <property type="evidence" value="ECO:0007669"/>
    <property type="project" value="TreeGrafter"/>
</dbReference>
<dbReference type="GO" id="GO:0098982">
    <property type="term" value="C:GABA-ergic synapse"/>
    <property type="evidence" value="ECO:0007669"/>
    <property type="project" value="TreeGrafter"/>
</dbReference>
<dbReference type="PANTHER" id="PTHR14113:SF6">
    <property type="entry name" value="PROTEIN PICCOLO"/>
    <property type="match status" value="1"/>
</dbReference>
<accession>A0A8T3CS84</accession>
<dbReference type="AlphaFoldDB" id="A0A8T3CS84"/>
<dbReference type="GO" id="GO:0048788">
    <property type="term" value="C:cytoskeleton of presynaptic active zone"/>
    <property type="evidence" value="ECO:0007669"/>
    <property type="project" value="TreeGrafter"/>
</dbReference>
<feature type="compositionally biased region" description="Acidic residues" evidence="2">
    <location>
        <begin position="449"/>
        <end position="462"/>
    </location>
</feature>
<feature type="compositionally biased region" description="Basic and acidic residues" evidence="2">
    <location>
        <begin position="320"/>
        <end position="331"/>
    </location>
</feature>
<reference evidence="3" key="1">
    <citation type="submission" date="2021-01" db="EMBL/GenBank/DDBJ databases">
        <authorList>
            <person name="Zahm M."/>
            <person name="Roques C."/>
            <person name="Cabau C."/>
            <person name="Klopp C."/>
            <person name="Donnadieu C."/>
            <person name="Jouanno E."/>
            <person name="Lampietro C."/>
            <person name="Louis A."/>
            <person name="Herpin A."/>
            <person name="Echchiki A."/>
            <person name="Berthelot C."/>
            <person name="Parey E."/>
            <person name="Roest-Crollius H."/>
            <person name="Braasch I."/>
            <person name="Postlethwait J."/>
            <person name="Bobe J."/>
            <person name="Montfort J."/>
            <person name="Bouchez O."/>
            <person name="Begum T."/>
            <person name="Mejri S."/>
            <person name="Adams A."/>
            <person name="Chen W.-J."/>
            <person name="Guiguen Y."/>
        </authorList>
    </citation>
    <scope>NUCLEOTIDE SEQUENCE</scope>
    <source>
        <tissue evidence="3">Blood</tissue>
    </source>
</reference>
<organism evidence="3 4">
    <name type="scientific">Albula goreensis</name>
    <dbReference type="NCBI Taxonomy" id="1534307"/>
    <lineage>
        <taxon>Eukaryota</taxon>
        <taxon>Metazoa</taxon>
        <taxon>Chordata</taxon>
        <taxon>Craniata</taxon>
        <taxon>Vertebrata</taxon>
        <taxon>Euteleostomi</taxon>
        <taxon>Actinopterygii</taxon>
        <taxon>Neopterygii</taxon>
        <taxon>Teleostei</taxon>
        <taxon>Albuliformes</taxon>
        <taxon>Albulidae</taxon>
        <taxon>Albula</taxon>
    </lineage>
</organism>
<gene>
    <name evidence="3" type="ORF">AGOR_G00182160</name>
</gene>
<feature type="compositionally biased region" description="Acidic residues" evidence="2">
    <location>
        <begin position="248"/>
        <end position="258"/>
    </location>
</feature>
<dbReference type="GO" id="GO:0098978">
    <property type="term" value="C:glutamatergic synapse"/>
    <property type="evidence" value="ECO:0007669"/>
    <property type="project" value="TreeGrafter"/>
</dbReference>
<feature type="region of interest" description="Disordered" evidence="2">
    <location>
        <begin position="1"/>
        <end position="548"/>
    </location>
</feature>
<feature type="compositionally biased region" description="Basic and acidic residues" evidence="2">
    <location>
        <begin position="518"/>
        <end position="533"/>
    </location>
</feature>
<dbReference type="OrthoDB" id="8958885at2759"/>
<protein>
    <submittedName>
        <fullName evidence="3">Uncharacterized protein</fullName>
    </submittedName>
</protein>
<dbReference type="PANTHER" id="PTHR14113">
    <property type="entry name" value="PICCOLO/BASSOON"/>
    <property type="match status" value="1"/>
</dbReference>
<feature type="coiled-coil region" evidence="1">
    <location>
        <begin position="583"/>
        <end position="610"/>
    </location>
</feature>
<feature type="compositionally biased region" description="Basic and acidic residues" evidence="2">
    <location>
        <begin position="156"/>
        <end position="175"/>
    </location>
</feature>
<dbReference type="GO" id="GO:0098882">
    <property type="term" value="F:structural constituent of presynaptic active zone"/>
    <property type="evidence" value="ECO:0007669"/>
    <property type="project" value="TreeGrafter"/>
</dbReference>
<evidence type="ECO:0000313" key="4">
    <source>
        <dbReference type="Proteomes" id="UP000829720"/>
    </source>
</evidence>
<feature type="compositionally biased region" description="Basic and acidic residues" evidence="2">
    <location>
        <begin position="259"/>
        <end position="278"/>
    </location>
</feature>
<dbReference type="Proteomes" id="UP000829720">
    <property type="component" value="Unassembled WGS sequence"/>
</dbReference>
<comment type="caution">
    <text evidence="3">The sequence shown here is derived from an EMBL/GenBank/DDBJ whole genome shotgun (WGS) entry which is preliminary data.</text>
</comment>
<sequence>MTSADQTAPPTPGDVAQGVERSEGTKKAEEEAIDPKKQPADEPKKDKTESKPELSGSSEGTPSSQDEAPAIIPAGQKELLKEPVKKDTAAPETSPTSPSDLAKLESTVLSILEAQANTTEKEDPHTIHDQKKDRRRPKTLPISPESLSSEEGELEDAGKGGESILKDAPADTGPRKERKKLHVLPDTNQGKRQRYDSVEDSSESEPSPLLQRRRKISAASTSSEEDKQESLGSGDEEDFIRKQIMEMSADEDASEDEENYVRKHIREEEQKREQEDKKGKVKSTSGKSKRLLKKSSASHETEPGRRHSWQESEEREEESTDSKKRETKSQEGEESSTDNGGGLRRFKTIELNNTTASPYSGGATVRQSTEEGELEMESLTDSPEDRSRGEGSSSLHASSFTPGTSPTSVSSLDEDSDSSPSHKRMSGEGKQHRKARHRQHGQVLPTIEDSSEEEEMREEEELLREQEMQREVDQQQVKKSSSKKSKKDKEELRAQRRREHPKTPPSNLSPIEDASPTEELRQAAEMEELHKSSCSEYSPSIESEPEGFEIHPDKILAVQKVYQLPTSVSLYSPTEDRNAEITKDEQEKSLKSADEAYEEMMQKAKTLQNKKGIDAPPEKEPLYGGMLIEDYIYESLVENTVPENCVAQKQEPSKISVQEPVKKLRSPDEVYEDMQKKREILLKDQKVQQQPPIKKTPLPDPEMSLPAITSIPSYANVSTNDTAPQNKDGKPLLDAEAAYEELMKRQRVILTPGTSPTQPLPEFRDSPEVILSEVGAGILKGNLFIVSHLTGLFLQTPLPIKHSIPYLT</sequence>
<feature type="compositionally biased region" description="Polar residues" evidence="2">
    <location>
        <begin position="55"/>
        <end position="66"/>
    </location>
</feature>
<keyword evidence="4" id="KW-1185">Reference proteome</keyword>
<feature type="compositionally biased region" description="Basic and acidic residues" evidence="2">
    <location>
        <begin position="119"/>
        <end position="132"/>
    </location>
</feature>
<feature type="compositionally biased region" description="Basic residues" evidence="2">
    <location>
        <begin position="431"/>
        <end position="440"/>
    </location>
</feature>
<evidence type="ECO:0000256" key="2">
    <source>
        <dbReference type="SAM" id="MobiDB-lite"/>
    </source>
</evidence>
<feature type="compositionally biased region" description="Polar residues" evidence="2">
    <location>
        <begin position="390"/>
        <end position="407"/>
    </location>
</feature>
<feature type="compositionally biased region" description="Basic and acidic residues" evidence="2">
    <location>
        <begin position="78"/>
        <end position="89"/>
    </location>
</feature>
<feature type="compositionally biased region" description="Basic and acidic residues" evidence="2">
    <location>
        <begin position="297"/>
        <end position="312"/>
    </location>
</feature>
<feature type="compositionally biased region" description="Basic and acidic residues" evidence="2">
    <location>
        <begin position="20"/>
        <end position="52"/>
    </location>
</feature>
<proteinExistence type="predicted"/>
<evidence type="ECO:0000256" key="1">
    <source>
        <dbReference type="SAM" id="Coils"/>
    </source>
</evidence>
<keyword evidence="1" id="KW-0175">Coiled coil</keyword>
<dbReference type="GO" id="GO:0030424">
    <property type="term" value="C:axon"/>
    <property type="evidence" value="ECO:0007669"/>
    <property type="project" value="TreeGrafter"/>
</dbReference>
<feature type="compositionally biased region" description="Basic and acidic residues" evidence="2">
    <location>
        <begin position="463"/>
        <end position="473"/>
    </location>
</feature>
<dbReference type="EMBL" id="JAERUA010000017">
    <property type="protein sequence ID" value="KAI1888159.1"/>
    <property type="molecule type" value="Genomic_DNA"/>
</dbReference>
<dbReference type="InterPro" id="IPR052098">
    <property type="entry name" value="Presynaptic_Scaffold_Bsn/Pclo"/>
</dbReference>
<name>A0A8T3CS84_9TELE</name>
<evidence type="ECO:0000313" key="3">
    <source>
        <dbReference type="EMBL" id="KAI1888159.1"/>
    </source>
</evidence>